<dbReference type="STRING" id="45073.Lqui_2517"/>
<dbReference type="Pfam" id="PF14765">
    <property type="entry name" value="PS-DH"/>
    <property type="match status" value="1"/>
</dbReference>
<gene>
    <name evidence="12" type="primary">pksJ</name>
    <name evidence="12" type="ORF">Lqui_2517</name>
</gene>
<dbReference type="Gene3D" id="3.40.47.10">
    <property type="match status" value="3"/>
</dbReference>
<keyword evidence="6" id="KW-0808">Transferase</keyword>
<keyword evidence="4" id="KW-0596">Phosphopantetheine</keyword>
<protein>
    <submittedName>
        <fullName evidence="12">Polyketide synthase, type I</fullName>
    </submittedName>
</protein>
<dbReference type="SMART" id="SM00826">
    <property type="entry name" value="PKS_DH"/>
    <property type="match status" value="1"/>
</dbReference>
<proteinExistence type="inferred from homology"/>
<dbReference type="SUPFAM" id="SSF47336">
    <property type="entry name" value="ACP-like"/>
    <property type="match status" value="2"/>
</dbReference>
<feature type="domain" description="PKS/mFAS DH" evidence="11">
    <location>
        <begin position="2333"/>
        <end position="2603"/>
    </location>
</feature>
<comment type="caution">
    <text evidence="8">Lacks conserved residue(s) required for the propagation of feature annotation.</text>
</comment>
<evidence type="ECO:0000259" key="11">
    <source>
        <dbReference type="PROSITE" id="PS52019"/>
    </source>
</evidence>
<comment type="pathway">
    <text evidence="2">Lipid metabolism; fatty acid biosynthesis.</text>
</comment>
<dbReference type="InterPro" id="IPR036736">
    <property type="entry name" value="ACP-like_sf"/>
</dbReference>
<dbReference type="Gene3D" id="1.10.1200.10">
    <property type="entry name" value="ACP-like"/>
    <property type="match status" value="2"/>
</dbReference>
<name>A0A0W0XQF0_9GAMM</name>
<dbReference type="SMART" id="SM00825">
    <property type="entry name" value="PKS_KS"/>
    <property type="match status" value="3"/>
</dbReference>
<dbReference type="Pfam" id="PF21089">
    <property type="entry name" value="PKS_DH_N"/>
    <property type="match status" value="1"/>
</dbReference>
<dbReference type="PROSITE" id="PS52019">
    <property type="entry name" value="PKS_MFAS_DH"/>
    <property type="match status" value="1"/>
</dbReference>
<evidence type="ECO:0000256" key="6">
    <source>
        <dbReference type="ARBA" id="ARBA00022679"/>
    </source>
</evidence>
<keyword evidence="13" id="KW-1185">Reference proteome</keyword>
<sequence>MVKMDKSVKSNSNFSEPLAIIGMNCLFPGMNADIEDCEAFHAMLMKAQTPIKEVPPNRWNINAYYDACRDKTNKIVSRKGGFLEDPYLFDADFFKISPVEAKQMDPQHRLFLEVAIRALNHANISTDTLAGSDTAVYCGLSTHEYNQLNIKDQIEFNEYTPVGVAASASVGRLCHYLNLKGQAMAVDTACSSSLSALYLAANALRTGQCQLAIVGGVHLNLCPENFIGVSRANMLSARGQCSSFDSQADGYVRSEGAAVVIVKRLSDAIKDGDTIQAVIKSLVMNQDGGGISMVSPNVEAQIAIHRNILADAAITPEDIDYIETHGTGTVAGDTVEFKAIETIHQGHHSETKPLIIGALKSNLGHTISCSGLASLIKVISALKHENIPPNLHFSNPNKSIHPEIIPALFPITAVSYKKQTHKKRIAQVTNFGFSGTNVSLLIEEAPEQPKQVTDEQEQECFVISANSENSLLQMLRQYPDYLKNSSDNLHDICLTLINCRNHYKFRCAILAKDKQELVQAIESTHCPIEKVTVKKDRLILDTPKAIYQQFMAGHNIKTSEDIAYNKVNLPLYCFDKKHFYHEPHAVEAIAPQLSAKDEPIAIIGMSCRFPKAPNLSEFLSLLEQGISGMDFIPLDRWDNDKFYDPNIETPGKLYVKQLGLLDNIKQFDANFFNISPREAKFMSPQLRIFMECSYHALEHANLSPDLIKNSKTGVFVGIGTNEYPRIMENSGLELEDLNIYFATGNVLNALAGRVAYAFDLHGPVQVVDTACSSSMTAIHNACLSLQAGDCSMAIAGGVNVILTPNSNITLSKAKMLSPDSRCKTFSEDADGYARSEGCGVIILKPLQAALKDKDTILAVIKGTAINSSGKSSGFTVPNGIAQEEVIRRALAKAKLNPEAIDYIEAHGTGTPLADPIEMNTLTRVFSSSHSQAHPLYVSSVKTNIGHSESASGVAGVIKTVLSLQNERLFKHLNFKKLNPEIELKNTVIPLETIHWPDTSDLKRAGVSSFGFSGANAHAVIEQAPERAVEKRAFSQEFLLILSAKSQKSLELLIARYEQYLSDTGDEFADICYTAATCRGHYLFRTILRASTAAQAASLIRKGLYLIYPLKKEERIYSQPLSLDELQTAWQEGSTFDWQAYYQSLNLRFEKVNLPLYEFDRQEYWFENKSTSTDTAIPDDWCFQLQWQTQALNTQNTGRDRKRWLLIGASELAAGFKNQDLSIIKPEENYSLKNLDGVIFAASLRSVPMDDIDTLLEFQKNNLKQLLNLVKELDAKHVDLKLIVLSHNGIAEFAGTPNLGNSSLAGFCKTLTLELPQFESILIDFDELNIPRIVDEIHYNHGGSYEHIVAYRQGKRLISRLKKIPLTDEKTPLNPKARYLISGGLGGLGLISAQALLASGARELILLGRNPEKPGIEERLKTIQLNYPDARIKTISLDITDSEKLKQLLIELNKDGLLKGIIHAAGAAVKASVLEHQHADVDYLFSAKVEGSWNLHELSQNIQLDFFIGYSSISSVFGSNKESVYSATNSFLDALMSYRRQLGLPGTAIQWGPWGEAGMSIKRARDQGLKESLISNAQGQEFIRTLLHSGVKQLTVISPKYLQFMLDFVHKPRPLFYQALAESLEQAADEKEPSSAGEPIYSSWLQHYVQCSEDKRLQSCKALVTEVCREILEISAQEPLDEDEGFFEIGFDSLMMTELASLLRKKLEPSLKLAATIGFDYPSISKLAQYIHSELGAQTIDHLTQPEVKPQEDDIAIIGMSCSFPKAADLDAFEALLEQGLSGIQDIPVERWDNRKYYDPNRNAPGKSYVSKMGLIDNIKGFDASFFGISPREAKLMDPQQRLFLECSYKALEHANYPPESLRGSLTGVFAGVGPNEYYASLEKSGFSNEELSTFSITGNVLNLIPGRVAYIFDFKGPSLSIDTSCSSALVAIHYACTSLKNGEIDYALAGGVNVLLMPESNVTLCRANALSPDGQCKTFDAEADGYARGEGCGVLFLKRLADAIRDKDAILAVIKASAVNNDGKAAGLTVPNGKSQEAVMLKALKQTGLSSEDISYIEAHGTGTPLGDPIEVHAIHNVYGQERRGSSLYLGSVKTNIGHLEAASGVAGMIKTVIGLQNKKIYKHLNFKHLNPNIKGRNPDIALQTLEWISPDHLRYAGVNSFGFSGTNAHVILQEFPDKALVRAPKSSQSYALILSAKSPTALEKLAERYQRFLKTTSAQFGDICFTAATCRDHYAYRLVLLAKDPVEAAQKISDGQLLYSWKNQTEHLEDTTALLKSLLLNYLQGKTIDWASFYHEQGGDFIKVKLPHYYFERAEYWADKKNDRALNVDQIHPLLGQMLTLPDNEFLFNQKTNAEFSDFLEQYQLFGKAIFPAAASIECGLSAAKLIFKESALCIEQFNMASYLAIGEALDLQLQVKPTDDNSFEIRHFSKQNEEWQLFSTMSLHSSESETPEQIDIEHLKSQYTQSYQPEQIYEKFKQQSLNCGKLFQVLQAVYINSDGLLAEIRFDRSNSGYYYHPALLDGIMQSAKFFLISEGNYLPCSFARMTSFQEAPKHIWAHFVRQSDTAGKDPIVNIKLYDHSGLLIARIEELVLKPVSRNDLNLYEVTLQNLYETQWQQLPPIRPAQELPEYLVIASDPQKAVQLLGDIKYRLFSNISQLMNPADKNIIFLYEQGQFYELVHCCQQLFKSRPQSFVLLTENAHAIHDGEQVNPYHSMANAFWRSFRNEWDFSRNFTVDLDDKSDLLSVLPYLLNPGEENQFTLREGVYVPRIKRKELGSHIEQKEQLFDNQSSCLITGGTGALAADLIDYLIERGAKHIIITSRSPCPPATENLIETARLKQVTIRHYQADASNYQQMEALFHKIQQKYPPLTAVFHLAGIVRDGLIINLSDEDLQTVLSSKMDSALILHQLSQSLPLKWFILFSSTASLLGARGQANYVAANGFLDGLAHFRKQQGLPALSINWGPFNAKGMTAKLTPGLQQFGFIPLEKENLNVLDCLLNADLAQIAVCRVHWDIYLKHSARQVELSDFAKNKAPVQYFFNALRQRSHAERTGLLSRVLCEITADVLALDNAGQIRAQSALFSLGVDSLMSIEIRNRIHDKLQCPNLSIPIEYFINDPSIEKIAENISQELQLIYEQSDSPAENRQWLREEVPLCDFQFSFWSMNTLNYGYNTSMQLQLHGRLNKDYVNRALDFVINQHAAFWLQFNQSIPTQTLKKRGEFRLIYKDISLNNESNLLSQEFYNNTMRLIELDHPPLIRAYLYKLNNDLHELHLVLPHIIVDDASCDIVFAEFRACYEALFQGKSLVPKPEKKSFLDYVKNNNSQYQKDLDNKISFWQEYNQDCHYLYFGAHHHLPDAAVYRPRHMHHYTINPGISSIIEWHAANNLNISSGLIAICQMVFHQMSQQQKIPIILIHTGREGSQYKSTVGLFSEYKRINLSHEDNISFIDRIKSVENELLKTAPFQRCSYFIKNTGINGSNFSISKQLIFWWNKWRLGKSFKEVINEKIVPYYLDYLSQSILLKKSSRLKLKLKKLFKWQLPLQKPDGLKVLINMTASVFGKEVADTQFADLHYSYPSYFGGLNRPIGNQNLWIYFSRNAEGDYQLSINGPLTPECMAQIACRFNEVIDELVKQIAGSQKQLEVQKKHTL</sequence>
<dbReference type="PROSITE" id="PS52004">
    <property type="entry name" value="KS3_2"/>
    <property type="match status" value="3"/>
</dbReference>
<dbReference type="EMBL" id="LNYS01000022">
    <property type="protein sequence ID" value="KTD46592.1"/>
    <property type="molecule type" value="Genomic_DNA"/>
</dbReference>
<dbReference type="UniPathway" id="UPA00094"/>
<feature type="domain" description="Carrier" evidence="9">
    <location>
        <begin position="3052"/>
        <end position="3133"/>
    </location>
</feature>
<dbReference type="Gene3D" id="1.10.1240.100">
    <property type="match status" value="1"/>
</dbReference>
<feature type="domain" description="Carrier" evidence="9">
    <location>
        <begin position="1657"/>
        <end position="1734"/>
    </location>
</feature>
<dbReference type="SUPFAM" id="SSF51735">
    <property type="entry name" value="NAD(P)-binding Rossmann-fold domains"/>
    <property type="match status" value="4"/>
</dbReference>
<evidence type="ECO:0000256" key="3">
    <source>
        <dbReference type="ARBA" id="ARBA00006484"/>
    </source>
</evidence>
<keyword evidence="5" id="KW-0597">Phosphoprotein</keyword>
<dbReference type="PANTHER" id="PTHR43775:SF37">
    <property type="entry name" value="SI:DKEY-61P9.11"/>
    <property type="match status" value="1"/>
</dbReference>
<comment type="function">
    <text evidence="7">Involved in production of the polyketide antibiotic thailandamide.</text>
</comment>
<dbReference type="CDD" id="cd05274">
    <property type="entry name" value="KR_FAS_SDR_x"/>
    <property type="match status" value="2"/>
</dbReference>
<feature type="region of interest" description="N-terminal hotdog fold" evidence="8">
    <location>
        <begin position="2333"/>
        <end position="2452"/>
    </location>
</feature>
<evidence type="ECO:0000256" key="1">
    <source>
        <dbReference type="ARBA" id="ARBA00001957"/>
    </source>
</evidence>
<feature type="region of interest" description="C-terminal hotdog fold" evidence="8">
    <location>
        <begin position="2466"/>
        <end position="2603"/>
    </location>
</feature>
<evidence type="ECO:0000256" key="8">
    <source>
        <dbReference type="PROSITE-ProRule" id="PRU01363"/>
    </source>
</evidence>
<dbReference type="InterPro" id="IPR006162">
    <property type="entry name" value="Ppantetheine_attach_site"/>
</dbReference>
<dbReference type="SMART" id="SM01294">
    <property type="entry name" value="PKS_PP_betabranch"/>
    <property type="match status" value="1"/>
</dbReference>
<dbReference type="GO" id="GO:0004312">
    <property type="term" value="F:fatty acid synthase activity"/>
    <property type="evidence" value="ECO:0007669"/>
    <property type="project" value="TreeGrafter"/>
</dbReference>
<feature type="domain" description="Ketosynthase family 3 (KS3)" evidence="10">
    <location>
        <begin position="1751"/>
        <end position="2175"/>
    </location>
</feature>
<evidence type="ECO:0000259" key="9">
    <source>
        <dbReference type="PROSITE" id="PS50075"/>
    </source>
</evidence>
<dbReference type="InterPro" id="IPR036291">
    <property type="entry name" value="NAD(P)-bd_dom_sf"/>
</dbReference>
<organism evidence="12 13">
    <name type="scientific">Legionella quinlivanii</name>
    <dbReference type="NCBI Taxonomy" id="45073"/>
    <lineage>
        <taxon>Bacteria</taxon>
        <taxon>Pseudomonadati</taxon>
        <taxon>Pseudomonadota</taxon>
        <taxon>Gammaproteobacteria</taxon>
        <taxon>Legionellales</taxon>
        <taxon>Legionellaceae</taxon>
        <taxon>Legionella</taxon>
    </lineage>
</organism>
<dbReference type="InterPro" id="IPR001242">
    <property type="entry name" value="Condensation_dom"/>
</dbReference>
<evidence type="ECO:0000313" key="13">
    <source>
        <dbReference type="Proteomes" id="UP000054618"/>
    </source>
</evidence>
<evidence type="ECO:0000256" key="2">
    <source>
        <dbReference type="ARBA" id="ARBA00005194"/>
    </source>
</evidence>
<comment type="similarity">
    <text evidence="3">Belongs to the short-chain dehydrogenases/reductases (SDR) family.</text>
</comment>
<dbReference type="Pfam" id="PF00109">
    <property type="entry name" value="ketoacyl-synt"/>
    <property type="match status" value="3"/>
</dbReference>
<dbReference type="SMART" id="SM00822">
    <property type="entry name" value="PKS_KR"/>
    <property type="match status" value="2"/>
</dbReference>
<feature type="domain" description="Ketosynthase family 3 (KS3)" evidence="10">
    <location>
        <begin position="597"/>
        <end position="1022"/>
    </location>
</feature>
<dbReference type="PROSITE" id="PS00012">
    <property type="entry name" value="PHOSPHOPANTETHEINE"/>
    <property type="match status" value="2"/>
</dbReference>
<accession>A0A0W0XQF0</accession>
<dbReference type="InterPro" id="IPR013968">
    <property type="entry name" value="PKS_KR"/>
</dbReference>
<dbReference type="InterPro" id="IPR014030">
    <property type="entry name" value="Ketoacyl_synth_N"/>
</dbReference>
<feature type="domain" description="Ketosynthase family 3 (KS3)" evidence="10">
    <location>
        <begin position="15"/>
        <end position="444"/>
    </location>
</feature>
<evidence type="ECO:0000259" key="10">
    <source>
        <dbReference type="PROSITE" id="PS52004"/>
    </source>
</evidence>
<evidence type="ECO:0000313" key="12">
    <source>
        <dbReference type="EMBL" id="KTD46592.1"/>
    </source>
</evidence>
<dbReference type="RefSeq" id="WP_407927361.1">
    <property type="nucleotide sequence ID" value="NZ_CAAAIK010000008.1"/>
</dbReference>
<evidence type="ECO:0000256" key="7">
    <source>
        <dbReference type="ARBA" id="ARBA00054155"/>
    </source>
</evidence>
<dbReference type="InterPro" id="IPR020807">
    <property type="entry name" value="PKS_DH"/>
</dbReference>
<dbReference type="InterPro" id="IPR009081">
    <property type="entry name" value="PP-bd_ACP"/>
</dbReference>
<dbReference type="InterPro" id="IPR057326">
    <property type="entry name" value="KR_dom"/>
</dbReference>
<dbReference type="Pfam" id="PF00550">
    <property type="entry name" value="PP-binding"/>
    <property type="match status" value="2"/>
</dbReference>
<dbReference type="InterPro" id="IPR014031">
    <property type="entry name" value="Ketoacyl_synth_C"/>
</dbReference>
<dbReference type="InterPro" id="IPR049551">
    <property type="entry name" value="PKS_DH_C"/>
</dbReference>
<dbReference type="Gene3D" id="3.30.559.10">
    <property type="entry name" value="Chloramphenicol acetyltransferase-like domain"/>
    <property type="match status" value="1"/>
</dbReference>
<dbReference type="Gene3D" id="3.10.129.110">
    <property type="entry name" value="Polyketide synthase dehydratase"/>
    <property type="match status" value="1"/>
</dbReference>
<dbReference type="PATRIC" id="fig|45073.5.peg.2665"/>
<comment type="cofactor">
    <cofactor evidence="1">
        <name>pantetheine 4'-phosphate</name>
        <dbReference type="ChEBI" id="CHEBI:47942"/>
    </cofactor>
</comment>
<dbReference type="Gene3D" id="3.30.559.30">
    <property type="entry name" value="Nonribosomal peptide synthetase, condensation domain"/>
    <property type="match status" value="1"/>
</dbReference>
<dbReference type="SMART" id="SM00823">
    <property type="entry name" value="PKS_PP"/>
    <property type="match status" value="2"/>
</dbReference>
<evidence type="ECO:0000256" key="4">
    <source>
        <dbReference type="ARBA" id="ARBA00022450"/>
    </source>
</evidence>
<dbReference type="Pfam" id="PF00668">
    <property type="entry name" value="Condensation"/>
    <property type="match status" value="1"/>
</dbReference>
<dbReference type="PANTHER" id="PTHR43775">
    <property type="entry name" value="FATTY ACID SYNTHASE"/>
    <property type="match status" value="1"/>
</dbReference>
<dbReference type="Pfam" id="PF22621">
    <property type="entry name" value="CurL-like_PKS_C"/>
    <property type="match status" value="3"/>
</dbReference>
<dbReference type="SUPFAM" id="SSF52777">
    <property type="entry name" value="CoA-dependent acyltransferases"/>
    <property type="match status" value="2"/>
</dbReference>
<dbReference type="Gene3D" id="3.40.50.720">
    <property type="entry name" value="NAD(P)-binding Rossmann-like Domain"/>
    <property type="match status" value="2"/>
</dbReference>
<dbReference type="InterPro" id="IPR050091">
    <property type="entry name" value="PKS_NRPS_Biosynth_Enz"/>
</dbReference>
<evidence type="ECO:0000256" key="5">
    <source>
        <dbReference type="ARBA" id="ARBA00022553"/>
    </source>
</evidence>
<reference evidence="12 13" key="1">
    <citation type="submission" date="2015-11" db="EMBL/GenBank/DDBJ databases">
        <title>Genomic analysis of 38 Legionella species identifies large and diverse effector repertoires.</title>
        <authorList>
            <person name="Burstein D."/>
            <person name="Amaro F."/>
            <person name="Zusman T."/>
            <person name="Lifshitz Z."/>
            <person name="Cohen O."/>
            <person name="Gilbert J.A."/>
            <person name="Pupko T."/>
            <person name="Shuman H.A."/>
            <person name="Segal G."/>
        </authorList>
    </citation>
    <scope>NUCLEOTIDE SEQUENCE [LARGE SCALE GENOMIC DNA]</scope>
    <source>
        <strain evidence="12 13">CDC#1442-AUS-E</strain>
    </source>
</reference>
<dbReference type="SUPFAM" id="SSF53901">
    <property type="entry name" value="Thiolase-like"/>
    <property type="match status" value="3"/>
</dbReference>
<dbReference type="GO" id="GO:0006633">
    <property type="term" value="P:fatty acid biosynthetic process"/>
    <property type="evidence" value="ECO:0007669"/>
    <property type="project" value="UniProtKB-UniPathway"/>
</dbReference>
<comment type="caution">
    <text evidence="12">The sequence shown here is derived from an EMBL/GenBank/DDBJ whole genome shotgun (WGS) entry which is preliminary data.</text>
</comment>
<dbReference type="Proteomes" id="UP000054618">
    <property type="component" value="Unassembled WGS sequence"/>
</dbReference>
<dbReference type="InterPro" id="IPR020841">
    <property type="entry name" value="PKS_Beta-ketoAc_synthase_dom"/>
</dbReference>
<dbReference type="PROSITE" id="PS00606">
    <property type="entry name" value="KS3_1"/>
    <property type="match status" value="2"/>
</dbReference>
<dbReference type="InterPro" id="IPR016039">
    <property type="entry name" value="Thiolase-like"/>
</dbReference>
<dbReference type="InterPro" id="IPR018201">
    <property type="entry name" value="Ketoacyl_synth_AS"/>
</dbReference>
<dbReference type="Gene3D" id="3.30.70.3290">
    <property type="match status" value="1"/>
</dbReference>
<dbReference type="InterPro" id="IPR049900">
    <property type="entry name" value="PKS_mFAS_DH"/>
</dbReference>
<dbReference type="FunFam" id="3.40.47.10:FF:000019">
    <property type="entry name" value="Polyketide synthase type I"/>
    <property type="match status" value="2"/>
</dbReference>
<dbReference type="PROSITE" id="PS50075">
    <property type="entry name" value="CARRIER"/>
    <property type="match status" value="2"/>
</dbReference>
<dbReference type="InterPro" id="IPR023213">
    <property type="entry name" value="CAT-like_dom_sf"/>
</dbReference>
<dbReference type="Pfam" id="PF02801">
    <property type="entry name" value="Ketoacyl-synt_C"/>
    <property type="match status" value="3"/>
</dbReference>
<dbReference type="InterPro" id="IPR020806">
    <property type="entry name" value="PKS_PP-bd"/>
</dbReference>
<dbReference type="CDD" id="cd00833">
    <property type="entry name" value="PKS"/>
    <property type="match status" value="3"/>
</dbReference>
<dbReference type="GO" id="GO:0031177">
    <property type="term" value="F:phosphopantetheine binding"/>
    <property type="evidence" value="ECO:0007669"/>
    <property type="project" value="InterPro"/>
</dbReference>
<dbReference type="InterPro" id="IPR049552">
    <property type="entry name" value="PKS_DH_N"/>
</dbReference>
<dbReference type="Pfam" id="PF08659">
    <property type="entry name" value="KR"/>
    <property type="match status" value="2"/>
</dbReference>
<dbReference type="InterPro" id="IPR042104">
    <property type="entry name" value="PKS_dehydratase_sf"/>
</dbReference>
<dbReference type="GO" id="GO:0004315">
    <property type="term" value="F:3-oxoacyl-[acyl-carrier-protein] synthase activity"/>
    <property type="evidence" value="ECO:0007669"/>
    <property type="project" value="InterPro"/>
</dbReference>